<dbReference type="Proteomes" id="UP000769617">
    <property type="component" value="Unassembled WGS sequence"/>
</dbReference>
<dbReference type="NCBIfam" id="TIGR03352">
    <property type="entry name" value="VI_chp_3"/>
    <property type="match status" value="1"/>
</dbReference>
<dbReference type="InterPro" id="IPR038706">
    <property type="entry name" value="Type_VI_SciN-like_sf"/>
</dbReference>
<reference evidence="1 2" key="1">
    <citation type="submission" date="2021-07" db="EMBL/GenBank/DDBJ databases">
        <authorList>
            <person name="So Y."/>
        </authorList>
    </citation>
    <scope>NUCLEOTIDE SEQUENCE [LARGE SCALE GENOMIC DNA]</scope>
    <source>
        <strain evidence="1 2">Y3S6</strain>
    </source>
</reference>
<dbReference type="Gene3D" id="2.60.40.4150">
    <property type="entry name" value="Type VI secretion system, lipoprotein SciN"/>
    <property type="match status" value="1"/>
</dbReference>
<dbReference type="PANTHER" id="PTHR37625">
    <property type="entry name" value="OUTER MEMBRANE LIPOPROTEIN-RELATED"/>
    <property type="match status" value="1"/>
</dbReference>
<dbReference type="InterPro" id="IPR017734">
    <property type="entry name" value="T6SS_SciN"/>
</dbReference>
<keyword evidence="2" id="KW-1185">Reference proteome</keyword>
<organism evidence="1 2">
    <name type="scientific">Billgrantia antri</name>
    <dbReference type="NCBI Taxonomy" id="2846777"/>
    <lineage>
        <taxon>Bacteria</taxon>
        <taxon>Pseudomonadati</taxon>
        <taxon>Pseudomonadota</taxon>
        <taxon>Gammaproteobacteria</taxon>
        <taxon>Oceanospirillales</taxon>
        <taxon>Halomonadaceae</taxon>
        <taxon>Billgrantia</taxon>
    </lineage>
</organism>
<evidence type="ECO:0000313" key="2">
    <source>
        <dbReference type="Proteomes" id="UP000769617"/>
    </source>
</evidence>
<dbReference type="Pfam" id="PF12790">
    <property type="entry name" value="T6SS-SciN"/>
    <property type="match status" value="1"/>
</dbReference>
<proteinExistence type="predicted"/>
<dbReference type="EMBL" id="JAHYCA010000006">
    <property type="protein sequence ID" value="MBW6392582.1"/>
    <property type="molecule type" value="Genomic_DNA"/>
</dbReference>
<evidence type="ECO:0000313" key="1">
    <source>
        <dbReference type="EMBL" id="MBW6392582.1"/>
    </source>
</evidence>
<name>A0ABS6ZT08_9GAMM</name>
<sequence length="188" mass="21346">MSTRHLRTELASRRCMLWVAVTLLTLALSGCASTREAAGKAWQVMRDPSIPVGYPEDRPTTVDLAMLAEPDVNPNIEGDGTPLRFQILQLKDDSMLMAADHAQLLDDLEGALGTNYLDHDDFTLLPGQWKFYEPFEIDEETRYIGLIAFYSDPDKTQWKKVVKVTAHSEDYHLLVHLRADEAELRKED</sequence>
<dbReference type="PROSITE" id="PS51257">
    <property type="entry name" value="PROKAR_LIPOPROTEIN"/>
    <property type="match status" value="1"/>
</dbReference>
<accession>A0ABS6ZT08</accession>
<dbReference type="PANTHER" id="PTHR37625:SF5">
    <property type="entry name" value="LIPOPROTEIN"/>
    <property type="match status" value="1"/>
</dbReference>
<comment type="caution">
    <text evidence="1">The sequence shown here is derived from an EMBL/GenBank/DDBJ whole genome shotgun (WGS) entry which is preliminary data.</text>
</comment>
<keyword evidence="1" id="KW-0449">Lipoprotein</keyword>
<protein>
    <submittedName>
        <fullName evidence="1">Type VI secretion system lipoprotein TssJ</fullName>
    </submittedName>
</protein>
<gene>
    <name evidence="1" type="primary">tssJ</name>
    <name evidence="1" type="ORF">KPL81_15620</name>
</gene>